<dbReference type="GO" id="GO:0018822">
    <property type="term" value="F:nitrile hydratase activity"/>
    <property type="evidence" value="ECO:0007669"/>
    <property type="project" value="UniProtKB-EC"/>
</dbReference>
<evidence type="ECO:0000256" key="3">
    <source>
        <dbReference type="ARBA" id="ARBA00023239"/>
    </source>
</evidence>
<dbReference type="InterPro" id="IPR008990">
    <property type="entry name" value="Elect_transpt_acc-like_dom_sf"/>
</dbReference>
<comment type="caution">
    <text evidence="8">The sequence shown here is derived from an EMBL/GenBank/DDBJ whole genome shotgun (WGS) entry which is preliminary data.</text>
</comment>
<dbReference type="InterPro" id="IPR024690">
    <property type="entry name" value="CN_hydtase_beta_dom_C"/>
</dbReference>
<keyword evidence="9" id="KW-1185">Reference proteome</keyword>
<organism evidence="8 9">
    <name type="scientific">Bradyrhizobium valentinum</name>
    <dbReference type="NCBI Taxonomy" id="1518501"/>
    <lineage>
        <taxon>Bacteria</taxon>
        <taxon>Pseudomonadati</taxon>
        <taxon>Pseudomonadota</taxon>
        <taxon>Alphaproteobacteria</taxon>
        <taxon>Hyphomicrobiales</taxon>
        <taxon>Nitrobacteraceae</taxon>
        <taxon>Bradyrhizobium</taxon>
    </lineage>
</organism>
<accession>A0A0R3LB65</accession>
<evidence type="ECO:0000259" key="6">
    <source>
        <dbReference type="Pfam" id="PF02211"/>
    </source>
</evidence>
<dbReference type="PIRSF" id="PIRSF001427">
    <property type="entry name" value="NHase_beta"/>
    <property type="match status" value="1"/>
</dbReference>
<dbReference type="STRING" id="1518501.CQ10_18325"/>
<dbReference type="Pfam" id="PF02211">
    <property type="entry name" value="NHase_beta_C"/>
    <property type="match status" value="1"/>
</dbReference>
<reference evidence="8 9" key="1">
    <citation type="submission" date="2014-03" db="EMBL/GenBank/DDBJ databases">
        <title>Bradyrhizobium valentinum sp. nov., isolated from effective nodules of Lupinus mariae-josephae, a lupine endemic of basic-lime soils in Eastern Spain.</title>
        <authorList>
            <person name="Duran D."/>
            <person name="Rey L."/>
            <person name="Navarro A."/>
            <person name="Busquets A."/>
            <person name="Imperial J."/>
            <person name="Ruiz-Argueso T."/>
        </authorList>
    </citation>
    <scope>NUCLEOTIDE SEQUENCE [LARGE SCALE GENOMIC DNA]</scope>
    <source>
        <strain evidence="8 9">LmjM3</strain>
    </source>
</reference>
<dbReference type="GO" id="GO:0046914">
    <property type="term" value="F:transition metal ion binding"/>
    <property type="evidence" value="ECO:0007669"/>
    <property type="project" value="InterPro"/>
</dbReference>
<dbReference type="EMBL" id="LLXX01000090">
    <property type="protein sequence ID" value="KRR07869.1"/>
    <property type="molecule type" value="Genomic_DNA"/>
</dbReference>
<dbReference type="RefSeq" id="WP_057850838.1">
    <property type="nucleotide sequence ID" value="NZ_LLXX01000090.1"/>
</dbReference>
<evidence type="ECO:0000256" key="5">
    <source>
        <dbReference type="PIRNR" id="PIRNR001427"/>
    </source>
</evidence>
<comment type="function">
    <text evidence="1 5">NHase catalyzes the hydration of various nitrile compounds to the corresponding amides.</text>
</comment>
<dbReference type="EC" id="4.2.1.84" evidence="5"/>
<dbReference type="AlphaFoldDB" id="A0A0R3LB65"/>
<dbReference type="Gene3D" id="2.30.30.50">
    <property type="match status" value="1"/>
</dbReference>
<dbReference type="InterPro" id="IPR042262">
    <property type="entry name" value="CN_hydtase_beta_C"/>
</dbReference>
<evidence type="ECO:0000259" key="7">
    <source>
        <dbReference type="Pfam" id="PF21006"/>
    </source>
</evidence>
<dbReference type="Proteomes" id="UP000051913">
    <property type="component" value="Unassembled WGS sequence"/>
</dbReference>
<dbReference type="SUPFAM" id="SSF50090">
    <property type="entry name" value="Electron transport accessory proteins"/>
    <property type="match status" value="1"/>
</dbReference>
<evidence type="ECO:0000256" key="4">
    <source>
        <dbReference type="ARBA" id="ARBA00044877"/>
    </source>
</evidence>
<dbReference type="OrthoDB" id="3478924at2"/>
<name>A0A0R3LB65_9BRAD</name>
<sequence length="220" mass="24471">MDGAHDMGGAKGFGPVVAEPNEPVFHEDWERRAFALTVAMARPGGWNIDMSRFARENRPPEDYLSKSYFQIWLAGLETLMIERGLVTREEIESGKVLSPPKPGIKAIAPTEVTPAIRRGGPTEREAKAPAMFAIGEAVRMKDIHPVTHTRLPQYVRGHLGTIEHNHGCHVFPDTNSLGKGEDPQWLYTVRFDGPELWGKDADPTLSVSVDAWESYLERAS</sequence>
<comment type="catalytic activity">
    <reaction evidence="4 5">
        <text>an aliphatic primary amide = an aliphatic nitrile + H2O</text>
        <dbReference type="Rhea" id="RHEA:12673"/>
        <dbReference type="ChEBI" id="CHEBI:15377"/>
        <dbReference type="ChEBI" id="CHEBI:65285"/>
        <dbReference type="ChEBI" id="CHEBI:80291"/>
        <dbReference type="EC" id="4.2.1.84"/>
    </reaction>
</comment>
<dbReference type="Pfam" id="PF21006">
    <property type="entry name" value="NHase_beta_N"/>
    <property type="match status" value="1"/>
</dbReference>
<evidence type="ECO:0000313" key="8">
    <source>
        <dbReference type="EMBL" id="KRR07869.1"/>
    </source>
</evidence>
<dbReference type="InterPro" id="IPR003168">
    <property type="entry name" value="Nitrile_hydratase_bsu"/>
</dbReference>
<feature type="domain" description="Nitrile hydratase beta subunit" evidence="6">
    <location>
        <begin position="121"/>
        <end position="217"/>
    </location>
</feature>
<evidence type="ECO:0000313" key="9">
    <source>
        <dbReference type="Proteomes" id="UP000051913"/>
    </source>
</evidence>
<evidence type="ECO:0000256" key="2">
    <source>
        <dbReference type="ARBA" id="ARBA00009098"/>
    </source>
</evidence>
<keyword evidence="3 5" id="KW-0456">Lyase</keyword>
<feature type="domain" description="Nitrile hydratase beta subunit-like N-terminal" evidence="7">
    <location>
        <begin position="1"/>
        <end position="101"/>
    </location>
</feature>
<dbReference type="Gene3D" id="1.10.472.20">
    <property type="entry name" value="Nitrile hydratase, beta subunit"/>
    <property type="match status" value="1"/>
</dbReference>
<proteinExistence type="inferred from homology"/>
<dbReference type="InterPro" id="IPR049054">
    <property type="entry name" value="CN_hydtase_beta-like_N"/>
</dbReference>
<protein>
    <recommendedName>
        <fullName evidence="5">Nitrile hydratase subunit beta</fullName>
        <shortName evidence="5">NHase</shortName>
        <ecNumber evidence="5">4.2.1.84</ecNumber>
    </recommendedName>
</protein>
<evidence type="ECO:0000256" key="1">
    <source>
        <dbReference type="ARBA" id="ARBA00004042"/>
    </source>
</evidence>
<comment type="similarity">
    <text evidence="2 5">Belongs to the nitrile hydratase subunit beta family.</text>
</comment>
<gene>
    <name evidence="8" type="ORF">CP49_07595</name>
</gene>
<dbReference type="NCBIfam" id="TIGR03888">
    <property type="entry name" value="nitrile_beta"/>
    <property type="match status" value="1"/>
</dbReference>